<accession>A0A0E9PZ77</accession>
<reference evidence="1" key="2">
    <citation type="journal article" date="2015" name="Fish Shellfish Immunol.">
        <title>Early steps in the European eel (Anguilla anguilla)-Vibrio vulnificus interaction in the gills: Role of the RtxA13 toxin.</title>
        <authorList>
            <person name="Callol A."/>
            <person name="Pajuelo D."/>
            <person name="Ebbesson L."/>
            <person name="Teles M."/>
            <person name="MacKenzie S."/>
            <person name="Amaro C."/>
        </authorList>
    </citation>
    <scope>NUCLEOTIDE SEQUENCE</scope>
</reference>
<reference evidence="1" key="1">
    <citation type="submission" date="2014-11" db="EMBL/GenBank/DDBJ databases">
        <authorList>
            <person name="Amaro Gonzalez C."/>
        </authorList>
    </citation>
    <scope>NUCLEOTIDE SEQUENCE</scope>
</reference>
<dbReference type="AlphaFoldDB" id="A0A0E9PZ77"/>
<name>A0A0E9PZ77_ANGAN</name>
<dbReference type="EMBL" id="GBXM01099384">
    <property type="protein sequence ID" value="JAH09193.1"/>
    <property type="molecule type" value="Transcribed_RNA"/>
</dbReference>
<evidence type="ECO:0000313" key="1">
    <source>
        <dbReference type="EMBL" id="JAH09193.1"/>
    </source>
</evidence>
<proteinExistence type="predicted"/>
<sequence>MVLELRQLSKPGVILFSPQAHAHTVARLVNKFLVHLAFCWRFIT</sequence>
<protein>
    <submittedName>
        <fullName evidence="1">Uncharacterized protein</fullName>
    </submittedName>
</protein>
<organism evidence="1">
    <name type="scientific">Anguilla anguilla</name>
    <name type="common">European freshwater eel</name>
    <name type="synonym">Muraena anguilla</name>
    <dbReference type="NCBI Taxonomy" id="7936"/>
    <lineage>
        <taxon>Eukaryota</taxon>
        <taxon>Metazoa</taxon>
        <taxon>Chordata</taxon>
        <taxon>Craniata</taxon>
        <taxon>Vertebrata</taxon>
        <taxon>Euteleostomi</taxon>
        <taxon>Actinopterygii</taxon>
        <taxon>Neopterygii</taxon>
        <taxon>Teleostei</taxon>
        <taxon>Anguilliformes</taxon>
        <taxon>Anguillidae</taxon>
        <taxon>Anguilla</taxon>
    </lineage>
</organism>